<keyword evidence="2 3" id="KW-0802">TPR repeat</keyword>
<dbReference type="PROSITE" id="PS50293">
    <property type="entry name" value="TPR_REGION"/>
    <property type="match status" value="1"/>
</dbReference>
<dbReference type="SMART" id="SM00028">
    <property type="entry name" value="TPR"/>
    <property type="match status" value="4"/>
</dbReference>
<proteinExistence type="predicted"/>
<keyword evidence="1" id="KW-0677">Repeat</keyword>
<comment type="caution">
    <text evidence="5">The sequence shown here is derived from an EMBL/GenBank/DDBJ whole genome shotgun (WGS) entry which is preliminary data.</text>
</comment>
<feature type="transmembrane region" description="Helical" evidence="4">
    <location>
        <begin position="10"/>
        <end position="27"/>
    </location>
</feature>
<organism evidence="5 6">
    <name type="scientific">Candidatus Yanofskybacteria bacterium RIFCSPHIGHO2_01_FULL_41_26</name>
    <dbReference type="NCBI Taxonomy" id="1802661"/>
    <lineage>
        <taxon>Bacteria</taxon>
        <taxon>Candidatus Yanofskyibacteriota</taxon>
    </lineage>
</organism>
<dbReference type="Proteomes" id="UP000176893">
    <property type="component" value="Unassembled WGS sequence"/>
</dbReference>
<feature type="transmembrane region" description="Helical" evidence="4">
    <location>
        <begin position="381"/>
        <end position="402"/>
    </location>
</feature>
<evidence type="ECO:0000256" key="3">
    <source>
        <dbReference type="PROSITE-ProRule" id="PRU00339"/>
    </source>
</evidence>
<dbReference type="InterPro" id="IPR011990">
    <property type="entry name" value="TPR-like_helical_dom_sf"/>
</dbReference>
<keyword evidence="4" id="KW-0812">Transmembrane</keyword>
<feature type="transmembrane region" description="Helical" evidence="4">
    <location>
        <begin position="239"/>
        <end position="256"/>
    </location>
</feature>
<feature type="repeat" description="TPR" evidence="3">
    <location>
        <begin position="502"/>
        <end position="535"/>
    </location>
</feature>
<feature type="repeat" description="TPR" evidence="3">
    <location>
        <begin position="536"/>
        <end position="569"/>
    </location>
</feature>
<keyword evidence="4" id="KW-1133">Transmembrane helix</keyword>
<protein>
    <submittedName>
        <fullName evidence="5">Uncharacterized protein</fullName>
    </submittedName>
</protein>
<dbReference type="Pfam" id="PF00515">
    <property type="entry name" value="TPR_1"/>
    <property type="match status" value="1"/>
</dbReference>
<feature type="transmembrane region" description="Helical" evidence="4">
    <location>
        <begin position="127"/>
        <end position="144"/>
    </location>
</feature>
<feature type="transmembrane region" description="Helical" evidence="4">
    <location>
        <begin position="150"/>
        <end position="171"/>
    </location>
</feature>
<feature type="transmembrane region" description="Helical" evidence="4">
    <location>
        <begin position="347"/>
        <end position="369"/>
    </location>
</feature>
<evidence type="ECO:0000313" key="6">
    <source>
        <dbReference type="Proteomes" id="UP000176893"/>
    </source>
</evidence>
<dbReference type="Pfam" id="PF13181">
    <property type="entry name" value="TPR_8"/>
    <property type="match status" value="3"/>
</dbReference>
<dbReference type="PANTHER" id="PTHR44227:SF3">
    <property type="entry name" value="PROTEIN O-MANNOSYL-TRANSFERASE TMTC4"/>
    <property type="match status" value="1"/>
</dbReference>
<feature type="transmembrane region" description="Helical" evidence="4">
    <location>
        <begin position="276"/>
        <end position="295"/>
    </location>
</feature>
<feature type="transmembrane region" description="Helical" evidence="4">
    <location>
        <begin position="423"/>
        <end position="441"/>
    </location>
</feature>
<feature type="transmembrane region" description="Helical" evidence="4">
    <location>
        <begin position="94"/>
        <end position="115"/>
    </location>
</feature>
<dbReference type="Gene3D" id="1.25.40.10">
    <property type="entry name" value="Tetratricopeptide repeat domain"/>
    <property type="match status" value="1"/>
</dbReference>
<reference evidence="5 6" key="1">
    <citation type="journal article" date="2016" name="Nat. Commun.">
        <title>Thousands of microbial genomes shed light on interconnected biogeochemical processes in an aquifer system.</title>
        <authorList>
            <person name="Anantharaman K."/>
            <person name="Brown C.T."/>
            <person name="Hug L.A."/>
            <person name="Sharon I."/>
            <person name="Castelle C.J."/>
            <person name="Probst A.J."/>
            <person name="Thomas B.C."/>
            <person name="Singh A."/>
            <person name="Wilkins M.J."/>
            <person name="Karaoz U."/>
            <person name="Brodie E.L."/>
            <person name="Williams K.H."/>
            <person name="Hubbard S.S."/>
            <person name="Banfield J.F."/>
        </authorList>
    </citation>
    <scope>NUCLEOTIDE SEQUENCE [LARGE SCALE GENOMIC DNA]</scope>
</reference>
<dbReference type="InterPro" id="IPR052346">
    <property type="entry name" value="O-mannosyl-transferase_TMTC"/>
</dbReference>
<evidence type="ECO:0000313" key="5">
    <source>
        <dbReference type="EMBL" id="OGM98983.1"/>
    </source>
</evidence>
<dbReference type="PROSITE" id="PS50005">
    <property type="entry name" value="TPR"/>
    <property type="match status" value="2"/>
</dbReference>
<gene>
    <name evidence="5" type="ORF">A2649_01305</name>
</gene>
<evidence type="ECO:0000256" key="1">
    <source>
        <dbReference type="ARBA" id="ARBA00022737"/>
    </source>
</evidence>
<sequence length="619" mass="71844">MNKLLLKKEVWLPIVVLIVISGFIYSFNLNNQLFWDDEDWIIRNNFVHTISWDNIKFWLTHNTLAGVGLKSNYYRPFLFFTFALNYIISGIKPLSYHLLSNLIHVANGILIFLLLKKFDLGISKGRTLAVAFLTSLIFLIHPLQTEAITYISGRGDALVTTFMLATLILFYRSETTPRLNLGRIQGLTLNRVLSLVFLVLALLSRETAIIFPFLAVAFYISFISKERFLKSVKHGLIKIWPYFAVVVVYGILRLTVLNFQNTLNFYAEPNIYSENLYVRVFTFLPILWEYLKLLIVPTGLHMERGAVVYTSLFQWPVWPIFLGLIGLLIWLRHLYKRQLTTHNLRPAIFQVWFFGVALFFISLGPVSGITPVNALMYEHWLYLPMVGFWLVFSFYLVKLLDFKDSTFLKIQNSRSGISTPWKLCRILMITVLVAYFSFFAYQSIQRNLLWGNQLAFYLDILKYEPDSSRINNNVGNIYYNKKDMENAEKYYKIAASLGDIFAEPHFNLGTILQSRGDIYGAIKLYEKAIEINPNFYYPYQNLSVIYAQQGNLTKAVENIEKLKLLLPNNLRVYYNSALVYVALNNKDQALKDLQTGLKYAELDPQTGELMKSFIKELQK</sequence>
<dbReference type="STRING" id="1802661.A2649_01305"/>
<feature type="transmembrane region" description="Helical" evidence="4">
    <location>
        <begin position="315"/>
        <end position="335"/>
    </location>
</feature>
<dbReference type="EMBL" id="MGJB01000006">
    <property type="protein sequence ID" value="OGM98983.1"/>
    <property type="molecule type" value="Genomic_DNA"/>
</dbReference>
<dbReference type="AlphaFoldDB" id="A0A1F8EDP1"/>
<dbReference type="InterPro" id="IPR019734">
    <property type="entry name" value="TPR_rpt"/>
</dbReference>
<evidence type="ECO:0000256" key="4">
    <source>
        <dbReference type="SAM" id="Phobius"/>
    </source>
</evidence>
<dbReference type="PANTHER" id="PTHR44227">
    <property type="match status" value="1"/>
</dbReference>
<feature type="transmembrane region" description="Helical" evidence="4">
    <location>
        <begin position="192"/>
        <end position="219"/>
    </location>
</feature>
<keyword evidence="4" id="KW-0472">Membrane</keyword>
<accession>A0A1F8EDP1</accession>
<name>A0A1F8EDP1_9BACT</name>
<evidence type="ECO:0000256" key="2">
    <source>
        <dbReference type="ARBA" id="ARBA00022803"/>
    </source>
</evidence>
<dbReference type="SUPFAM" id="SSF48452">
    <property type="entry name" value="TPR-like"/>
    <property type="match status" value="1"/>
</dbReference>